<accession>A0A0G4MFR8</accession>
<evidence type="ECO:0000313" key="1">
    <source>
        <dbReference type="EMBL" id="CRK33071.1"/>
    </source>
</evidence>
<gene>
    <name evidence="1" type="ORF">BN1708_006015</name>
</gene>
<sequence>MKAKVQELLCTLATTVLGLYNEVHYPANFELRTLLPAGAQSMELLLHTSAPSQNLLINFTSAEFWRQIRLEDLED</sequence>
<dbReference type="EMBL" id="CVQH01022416">
    <property type="protein sequence ID" value="CRK33071.1"/>
    <property type="molecule type" value="Genomic_DNA"/>
</dbReference>
<keyword evidence="2" id="KW-1185">Reference proteome</keyword>
<evidence type="ECO:0000313" key="2">
    <source>
        <dbReference type="Proteomes" id="UP000044602"/>
    </source>
</evidence>
<proteinExistence type="predicted"/>
<organism evidence="1 2">
    <name type="scientific">Verticillium longisporum</name>
    <name type="common">Verticillium dahliae var. longisporum</name>
    <dbReference type="NCBI Taxonomy" id="100787"/>
    <lineage>
        <taxon>Eukaryota</taxon>
        <taxon>Fungi</taxon>
        <taxon>Dikarya</taxon>
        <taxon>Ascomycota</taxon>
        <taxon>Pezizomycotina</taxon>
        <taxon>Sordariomycetes</taxon>
        <taxon>Hypocreomycetidae</taxon>
        <taxon>Glomerellales</taxon>
        <taxon>Plectosphaerellaceae</taxon>
        <taxon>Verticillium</taxon>
    </lineage>
</organism>
<name>A0A0G4MFR8_VERLO</name>
<dbReference type="Proteomes" id="UP000044602">
    <property type="component" value="Unassembled WGS sequence"/>
</dbReference>
<dbReference type="AlphaFoldDB" id="A0A0G4MFR8"/>
<protein>
    <submittedName>
        <fullName evidence="1">Uncharacterized protein</fullName>
    </submittedName>
</protein>
<reference evidence="1 2" key="1">
    <citation type="submission" date="2015-05" db="EMBL/GenBank/DDBJ databases">
        <authorList>
            <person name="Wang D.B."/>
            <person name="Wang M."/>
        </authorList>
    </citation>
    <scope>NUCLEOTIDE SEQUENCE [LARGE SCALE GENOMIC DNA]</scope>
    <source>
        <strain evidence="1">VL1</strain>
    </source>
</reference>